<comment type="caution">
    <text evidence="2">The sequence shown here is derived from an EMBL/GenBank/DDBJ whole genome shotgun (WGS) entry which is preliminary data.</text>
</comment>
<evidence type="ECO:0000313" key="3">
    <source>
        <dbReference type="Proteomes" id="UP000027178"/>
    </source>
</evidence>
<dbReference type="EMBL" id="JNBY01000003">
    <property type="protein sequence ID" value="KDN88189.1"/>
    <property type="molecule type" value="Genomic_DNA"/>
</dbReference>
<organism evidence="2 3">
    <name type="scientific">Kitasatospora cheerisanensis KCTC 2395</name>
    <dbReference type="NCBI Taxonomy" id="1348663"/>
    <lineage>
        <taxon>Bacteria</taxon>
        <taxon>Bacillati</taxon>
        <taxon>Actinomycetota</taxon>
        <taxon>Actinomycetes</taxon>
        <taxon>Kitasatosporales</taxon>
        <taxon>Streptomycetaceae</taxon>
        <taxon>Kitasatospora</taxon>
    </lineage>
</organism>
<gene>
    <name evidence="2" type="ORF">KCH_00390</name>
</gene>
<keyword evidence="3" id="KW-1185">Reference proteome</keyword>
<feature type="region of interest" description="Disordered" evidence="1">
    <location>
        <begin position="28"/>
        <end position="70"/>
    </location>
</feature>
<dbReference type="HOGENOM" id="CLU_2752430_0_0_11"/>
<name>A0A066Z7J7_9ACTN</name>
<proteinExistence type="predicted"/>
<accession>A0A066Z7J7</accession>
<evidence type="ECO:0000313" key="2">
    <source>
        <dbReference type="EMBL" id="KDN88189.1"/>
    </source>
</evidence>
<dbReference type="AlphaFoldDB" id="A0A066Z7J7"/>
<dbReference type="Proteomes" id="UP000027178">
    <property type="component" value="Unassembled WGS sequence"/>
</dbReference>
<sequence length="70" mass="7437">MAGPFPQRHPGLDVRRVGALAVRRSSWWLSGKPIGPGDGRPVSLSADGRRATHADRQPGRGRSPGTGRPC</sequence>
<feature type="compositionally biased region" description="Basic and acidic residues" evidence="1">
    <location>
        <begin position="47"/>
        <end position="58"/>
    </location>
</feature>
<feature type="compositionally biased region" description="Low complexity" evidence="1">
    <location>
        <begin position="60"/>
        <end position="70"/>
    </location>
</feature>
<reference evidence="2 3" key="1">
    <citation type="submission" date="2014-05" db="EMBL/GenBank/DDBJ databases">
        <title>Draft Genome Sequence of Kitasatospora cheerisanensis KCTC 2395.</title>
        <authorList>
            <person name="Nam D.H."/>
        </authorList>
    </citation>
    <scope>NUCLEOTIDE SEQUENCE [LARGE SCALE GENOMIC DNA]</scope>
    <source>
        <strain evidence="2 3">KCTC 2395</strain>
    </source>
</reference>
<evidence type="ECO:0000256" key="1">
    <source>
        <dbReference type="SAM" id="MobiDB-lite"/>
    </source>
</evidence>
<protein>
    <submittedName>
        <fullName evidence="2">Uncharacterized protein</fullName>
    </submittedName>
</protein>